<dbReference type="InterPro" id="IPR036866">
    <property type="entry name" value="RibonucZ/Hydroxyglut_hydro"/>
</dbReference>
<evidence type="ECO:0000313" key="3">
    <source>
        <dbReference type="Proteomes" id="UP000616724"/>
    </source>
</evidence>
<protein>
    <submittedName>
        <fullName evidence="2">Uncharacterized protein</fullName>
    </submittedName>
</protein>
<dbReference type="EMBL" id="BOOH01000079">
    <property type="protein sequence ID" value="GIH81489.1"/>
    <property type="molecule type" value="Genomic_DNA"/>
</dbReference>
<proteinExistence type="predicted"/>
<dbReference type="RefSeq" id="WP_203895878.1">
    <property type="nucleotide sequence ID" value="NZ_BOOH01000079.1"/>
</dbReference>
<evidence type="ECO:0000313" key="2">
    <source>
        <dbReference type="EMBL" id="GIH81489.1"/>
    </source>
</evidence>
<sequence>MRRAGHILGSAWTEATLDDGRTLVHTGDLGRPVHPIPCPPEPFDGADTLLVESTYGNRRHDDATTLETMAGRLR</sequence>
<name>A0A8J3RXW1_9ACTN</name>
<dbReference type="SUPFAM" id="SSF56281">
    <property type="entry name" value="Metallo-hydrolase/oxidoreductase"/>
    <property type="match status" value="1"/>
</dbReference>
<dbReference type="Proteomes" id="UP000616724">
    <property type="component" value="Unassembled WGS sequence"/>
</dbReference>
<dbReference type="AlphaFoldDB" id="A0A8J3RXW1"/>
<gene>
    <name evidence="2" type="ORF">Plo01_79180</name>
</gene>
<accession>A0A8J3RXW1</accession>
<dbReference type="Gene3D" id="3.60.15.10">
    <property type="entry name" value="Ribonuclease Z/Hydroxyacylglutathione hydrolase-like"/>
    <property type="match status" value="1"/>
</dbReference>
<keyword evidence="3" id="KW-1185">Reference proteome</keyword>
<evidence type="ECO:0000256" key="1">
    <source>
        <dbReference type="SAM" id="MobiDB-lite"/>
    </source>
</evidence>
<comment type="caution">
    <text evidence="2">The sequence shown here is derived from an EMBL/GenBank/DDBJ whole genome shotgun (WGS) entry which is preliminary data.</text>
</comment>
<reference evidence="2 3" key="1">
    <citation type="submission" date="2021-01" db="EMBL/GenBank/DDBJ databases">
        <title>Whole genome shotgun sequence of Planobispora longispora NBRC 13918.</title>
        <authorList>
            <person name="Komaki H."/>
            <person name="Tamura T."/>
        </authorList>
    </citation>
    <scope>NUCLEOTIDE SEQUENCE [LARGE SCALE GENOMIC DNA]</scope>
    <source>
        <strain evidence="2 3">NBRC 13918</strain>
    </source>
</reference>
<feature type="region of interest" description="Disordered" evidence="1">
    <location>
        <begin position="55"/>
        <end position="74"/>
    </location>
</feature>
<organism evidence="2 3">
    <name type="scientific">Planobispora longispora</name>
    <dbReference type="NCBI Taxonomy" id="28887"/>
    <lineage>
        <taxon>Bacteria</taxon>
        <taxon>Bacillati</taxon>
        <taxon>Actinomycetota</taxon>
        <taxon>Actinomycetes</taxon>
        <taxon>Streptosporangiales</taxon>
        <taxon>Streptosporangiaceae</taxon>
        <taxon>Planobispora</taxon>
    </lineage>
</organism>